<evidence type="ECO:0000313" key="1">
    <source>
        <dbReference type="EMBL" id="REE05486.1"/>
    </source>
</evidence>
<keyword evidence="1" id="KW-0238">DNA-binding</keyword>
<evidence type="ECO:0000313" key="2">
    <source>
        <dbReference type="Proteomes" id="UP000256779"/>
    </source>
</evidence>
<reference evidence="1 2" key="1">
    <citation type="submission" date="2018-07" db="EMBL/GenBank/DDBJ databases">
        <title>Genomic Encyclopedia of Type Strains, Phase IV (KMG-IV): sequencing the most valuable type-strain genomes for metagenomic binning, comparative biology and taxonomic classification.</title>
        <authorList>
            <person name="Goeker M."/>
        </authorList>
    </citation>
    <scope>NUCLEOTIDE SEQUENCE [LARGE SCALE GENOMIC DNA]</scope>
    <source>
        <strain evidence="1 2">DSM 4134</strain>
    </source>
</reference>
<dbReference type="GO" id="GO:0003677">
    <property type="term" value="F:DNA binding"/>
    <property type="evidence" value="ECO:0007669"/>
    <property type="project" value="UniProtKB-KW"/>
</dbReference>
<keyword evidence="1" id="KW-0371">Homeobox</keyword>
<dbReference type="EMBL" id="QREG01000001">
    <property type="protein sequence ID" value="REE05486.1"/>
    <property type="molecule type" value="Genomic_DNA"/>
</dbReference>
<dbReference type="InterPro" id="IPR036388">
    <property type="entry name" value="WH-like_DNA-bd_sf"/>
</dbReference>
<keyword evidence="2" id="KW-1185">Reference proteome</keyword>
<dbReference type="InterPro" id="IPR018335">
    <property type="entry name" value="Tscrpt_reg_HTH_Crp-type_CS"/>
</dbReference>
<proteinExistence type="predicted"/>
<protein>
    <submittedName>
        <fullName evidence="1">Homeodomain-like domain-containing protein</fullName>
    </submittedName>
</protein>
<dbReference type="AlphaFoldDB" id="A0A3D9LIJ4"/>
<feature type="non-terminal residue" evidence="1">
    <location>
        <position position="152"/>
    </location>
</feature>
<dbReference type="Proteomes" id="UP000256779">
    <property type="component" value="Unassembled WGS sequence"/>
</dbReference>
<dbReference type="Pfam" id="PF13384">
    <property type="entry name" value="HTH_23"/>
    <property type="match status" value="1"/>
</dbReference>
<gene>
    <name evidence="1" type="ORF">C7460_1011</name>
</gene>
<comment type="caution">
    <text evidence="1">The sequence shown here is derived from an EMBL/GenBank/DDBJ whole genome shotgun (WGS) entry which is preliminary data.</text>
</comment>
<accession>A0A3D9LIJ4</accession>
<organism evidence="1 2">
    <name type="scientific">Marinoscillum furvescens DSM 4134</name>
    <dbReference type="NCBI Taxonomy" id="1122208"/>
    <lineage>
        <taxon>Bacteria</taxon>
        <taxon>Pseudomonadati</taxon>
        <taxon>Bacteroidota</taxon>
        <taxon>Cytophagia</taxon>
        <taxon>Cytophagales</taxon>
        <taxon>Reichenbachiellaceae</taxon>
        <taxon>Marinoscillum</taxon>
    </lineage>
</organism>
<dbReference type="PROSITE" id="PS00042">
    <property type="entry name" value="HTH_CRP_1"/>
    <property type="match status" value="1"/>
</dbReference>
<name>A0A3D9LIJ4_MARFU</name>
<dbReference type="Gene3D" id="1.10.10.10">
    <property type="entry name" value="Winged helix-like DNA-binding domain superfamily/Winged helix DNA-binding domain"/>
    <property type="match status" value="1"/>
</dbReference>
<sequence length="152" mass="18118">MDLKQIITLHLDGLSNRKIGELLGISRNTINRYLQLFKGSEYNLEELLKFDQAALREQFSVKTTIDNDRFNELMIYLEQTHQQRFHPGFTFQYHYQEYRAISNYPYSYTQFMAHYRAKYAREKGSMKLDHKAGHEMFVDFSGKKLSVVDKQT</sequence>
<dbReference type="GO" id="GO:0003700">
    <property type="term" value="F:DNA-binding transcription factor activity"/>
    <property type="evidence" value="ECO:0007669"/>
    <property type="project" value="InterPro"/>
</dbReference>